<name>A0A9X6NFB2_HYPEX</name>
<sequence length="121" mass="13475">MALFLNPASKHLPTFTEPKTIAIINLVRSRLAKLLKKQPTADSARVRTEKTSSGIADLLVYADSTAESGMDEIDVYLKLSPPDKTKDLLQLWDDYEQMIPSSTGLSCVVRSCHQHDVRAFI</sequence>
<protein>
    <submittedName>
        <fullName evidence="1">Uncharacterized protein</fullName>
    </submittedName>
</protein>
<keyword evidence="2" id="KW-1185">Reference proteome</keyword>
<organism evidence="1 2">
    <name type="scientific">Hypsibius exemplaris</name>
    <name type="common">Freshwater tardigrade</name>
    <dbReference type="NCBI Taxonomy" id="2072580"/>
    <lineage>
        <taxon>Eukaryota</taxon>
        <taxon>Metazoa</taxon>
        <taxon>Ecdysozoa</taxon>
        <taxon>Tardigrada</taxon>
        <taxon>Eutardigrada</taxon>
        <taxon>Parachela</taxon>
        <taxon>Hypsibioidea</taxon>
        <taxon>Hypsibiidae</taxon>
        <taxon>Hypsibius</taxon>
    </lineage>
</organism>
<dbReference type="EMBL" id="MTYJ01000292">
    <property type="protein sequence ID" value="OWA52907.1"/>
    <property type="molecule type" value="Genomic_DNA"/>
</dbReference>
<reference evidence="2" key="1">
    <citation type="submission" date="2017-01" db="EMBL/GenBank/DDBJ databases">
        <title>Comparative genomics of anhydrobiosis in the tardigrade Hypsibius dujardini.</title>
        <authorList>
            <person name="Yoshida Y."/>
            <person name="Koutsovoulos G."/>
            <person name="Laetsch D."/>
            <person name="Stevens L."/>
            <person name="Kumar S."/>
            <person name="Horikawa D."/>
            <person name="Ishino K."/>
            <person name="Komine S."/>
            <person name="Tomita M."/>
            <person name="Blaxter M."/>
            <person name="Arakawa K."/>
        </authorList>
    </citation>
    <scope>NUCLEOTIDE SEQUENCE [LARGE SCALE GENOMIC DNA]</scope>
    <source>
        <strain evidence="2">Z151</strain>
    </source>
</reference>
<dbReference type="AlphaFoldDB" id="A0A9X6NFB2"/>
<proteinExistence type="predicted"/>
<accession>A0A9X6NFB2</accession>
<evidence type="ECO:0000313" key="2">
    <source>
        <dbReference type="Proteomes" id="UP000192578"/>
    </source>
</evidence>
<comment type="caution">
    <text evidence="1">The sequence shown here is derived from an EMBL/GenBank/DDBJ whole genome shotgun (WGS) entry which is preliminary data.</text>
</comment>
<dbReference type="Proteomes" id="UP000192578">
    <property type="component" value="Unassembled WGS sequence"/>
</dbReference>
<evidence type="ECO:0000313" key="1">
    <source>
        <dbReference type="EMBL" id="OWA52907.1"/>
    </source>
</evidence>
<gene>
    <name evidence="1" type="ORF">BV898_17349</name>
</gene>